<dbReference type="Proteomes" id="UP001556692">
    <property type="component" value="Unassembled WGS sequence"/>
</dbReference>
<protein>
    <submittedName>
        <fullName evidence="2">DUF1344 domain-containing protein</fullName>
    </submittedName>
</protein>
<dbReference type="RefSeq" id="WP_367953021.1">
    <property type="nucleotide sequence ID" value="NZ_JBDPGJ010000001.1"/>
</dbReference>
<evidence type="ECO:0000313" key="2">
    <source>
        <dbReference type="EMBL" id="MEX0405176.1"/>
    </source>
</evidence>
<keyword evidence="1" id="KW-0732">Signal</keyword>
<evidence type="ECO:0000313" key="3">
    <source>
        <dbReference type="Proteomes" id="UP001556692"/>
    </source>
</evidence>
<name>A0ABV3SEP4_9HYPH</name>
<sequence length="80" mass="8380">MRKVLTAIAATAFFSVAAIAAEVEGTVQSIDPTSRTIVLEDGMSYTADEEVDLTALAPGDSVTIMIDDTTTSAISVEKQQ</sequence>
<dbReference type="EMBL" id="JBDPGJ010000001">
    <property type="protein sequence ID" value="MEX0405176.1"/>
    <property type="molecule type" value="Genomic_DNA"/>
</dbReference>
<evidence type="ECO:0000256" key="1">
    <source>
        <dbReference type="SAM" id="SignalP"/>
    </source>
</evidence>
<proteinExistence type="predicted"/>
<feature type="chain" id="PRO_5047498208" evidence="1">
    <location>
        <begin position="21"/>
        <end position="80"/>
    </location>
</feature>
<dbReference type="InterPro" id="IPR009780">
    <property type="entry name" value="DUF1344"/>
</dbReference>
<keyword evidence="3" id="KW-1185">Reference proteome</keyword>
<organism evidence="2 3">
    <name type="scientific">Aquibium pacificus</name>
    <dbReference type="NCBI Taxonomy" id="3153579"/>
    <lineage>
        <taxon>Bacteria</taxon>
        <taxon>Pseudomonadati</taxon>
        <taxon>Pseudomonadota</taxon>
        <taxon>Alphaproteobacteria</taxon>
        <taxon>Hyphomicrobiales</taxon>
        <taxon>Phyllobacteriaceae</taxon>
        <taxon>Aquibium</taxon>
    </lineage>
</organism>
<reference evidence="2 3" key="1">
    <citation type="submission" date="2024-05" db="EMBL/GenBank/DDBJ databases">
        <authorList>
            <person name="Jiang F."/>
        </authorList>
    </citation>
    <scope>NUCLEOTIDE SEQUENCE [LARGE SCALE GENOMIC DNA]</scope>
    <source>
        <strain evidence="2 3">LZ166</strain>
    </source>
</reference>
<comment type="caution">
    <text evidence="2">The sequence shown here is derived from an EMBL/GenBank/DDBJ whole genome shotgun (WGS) entry which is preliminary data.</text>
</comment>
<accession>A0ABV3SEP4</accession>
<gene>
    <name evidence="2" type="ORF">ABGN05_05810</name>
</gene>
<dbReference type="Pfam" id="PF07076">
    <property type="entry name" value="DUF1344"/>
    <property type="match status" value="1"/>
</dbReference>
<feature type="signal peptide" evidence="1">
    <location>
        <begin position="1"/>
        <end position="20"/>
    </location>
</feature>